<dbReference type="KEGG" id="trg:TRUGW13939_00324"/>
<dbReference type="AlphaFoldDB" id="A0A7H8QH35"/>
<gene>
    <name evidence="1" type="ORF">TRUGW13939_00324</name>
</gene>
<protein>
    <submittedName>
        <fullName evidence="1">Uncharacterized protein</fullName>
    </submittedName>
</protein>
<organism evidence="1 2">
    <name type="scientific">Talaromyces rugulosus</name>
    <name type="common">Penicillium rugulosum</name>
    <dbReference type="NCBI Taxonomy" id="121627"/>
    <lineage>
        <taxon>Eukaryota</taxon>
        <taxon>Fungi</taxon>
        <taxon>Dikarya</taxon>
        <taxon>Ascomycota</taxon>
        <taxon>Pezizomycotina</taxon>
        <taxon>Eurotiomycetes</taxon>
        <taxon>Eurotiomycetidae</taxon>
        <taxon>Eurotiales</taxon>
        <taxon>Trichocomaceae</taxon>
        <taxon>Talaromyces</taxon>
        <taxon>Talaromyces sect. Islandici</taxon>
    </lineage>
</organism>
<dbReference type="Proteomes" id="UP000509510">
    <property type="component" value="Chromosome I"/>
</dbReference>
<proteinExistence type="predicted"/>
<dbReference type="RefSeq" id="XP_035339427.1">
    <property type="nucleotide sequence ID" value="XM_035483534.1"/>
</dbReference>
<evidence type="ECO:0000313" key="1">
    <source>
        <dbReference type="EMBL" id="QKX53248.1"/>
    </source>
</evidence>
<name>A0A7H8QH35_TALRU</name>
<evidence type="ECO:0000313" key="2">
    <source>
        <dbReference type="Proteomes" id="UP000509510"/>
    </source>
</evidence>
<sequence>MNALEIPTAFLPRAIRTLMKNLKRIEASIRQNGERSADDLIEAGKLYEEFLQFVIKHGETTEAYRRSSRPSRIRNKDIEVDENEPPSTTEWLASFASRSEPDNLPSPDEMQDYIRQMIYILDVEVRLREKYNVERLKARPVQHLRDVLDMFISQLNIPSRIKLIGGGPVRMTEAIAGITQIINSLGSNIDELLPLYPDEDAAAADADRMIAEMMAENGE</sequence>
<dbReference type="EMBL" id="CP055898">
    <property type="protein sequence ID" value="QKX53248.1"/>
    <property type="molecule type" value="Genomic_DNA"/>
</dbReference>
<keyword evidence="2" id="KW-1185">Reference proteome</keyword>
<accession>A0A7H8QH35</accession>
<dbReference type="GeneID" id="55987839"/>
<reference evidence="2" key="1">
    <citation type="submission" date="2020-06" db="EMBL/GenBank/DDBJ databases">
        <title>A chromosome-scale genome assembly of Talaromyces rugulosus W13939.</title>
        <authorList>
            <person name="Wang B."/>
            <person name="Guo L."/>
            <person name="Ye K."/>
            <person name="Wang L."/>
        </authorList>
    </citation>
    <scope>NUCLEOTIDE SEQUENCE [LARGE SCALE GENOMIC DNA]</scope>
    <source>
        <strain evidence="2">W13939</strain>
    </source>
</reference>